<dbReference type="Gene3D" id="1.25.10.10">
    <property type="entry name" value="Leucine-rich Repeat Variant"/>
    <property type="match status" value="1"/>
</dbReference>
<dbReference type="SUPFAM" id="SSF48371">
    <property type="entry name" value="ARM repeat"/>
    <property type="match status" value="1"/>
</dbReference>
<dbReference type="GO" id="GO:0005737">
    <property type="term" value="C:cytoplasm"/>
    <property type="evidence" value="ECO:0007669"/>
    <property type="project" value="TreeGrafter"/>
</dbReference>
<feature type="repeat" description="Pumilio" evidence="2">
    <location>
        <begin position="298"/>
        <end position="335"/>
    </location>
</feature>
<dbReference type="InterPro" id="IPR016024">
    <property type="entry name" value="ARM-type_fold"/>
</dbReference>
<dbReference type="OrthoDB" id="668540at2759"/>
<feature type="repeat" description="Pumilio" evidence="2">
    <location>
        <begin position="107"/>
        <end position="147"/>
    </location>
</feature>
<dbReference type="OMA" id="HITRILH"/>
<sequence>MSADHGKMNGLHGPKHKRGDLDRELNRFAGTRLEDLAGEIPSLCKDQHGCRYLQKKLEEGIPEHRDMIFRETFGHFADLMTDPFGNYLCQKLLEFANDEQRNLICESVALDLVGISLNMHGTRAVQKMIDYLSTPRQARVSCSSILQIHAIIIALSMNVVTLIKDLNGNHVIQKCLNRLAPEDNQFIYNAVAAHCVEVATHRHGCCVLQRCIDHASEAQRMQLVNEITYNALTLVQDPYGNYVVQYILDLNDNRFSDAVIRQFVGNVIPLSMQKFSSNVIEKCIRVAEPSTRKLLVEEFLSRAKLEKLLRDSFGNYCVQTALDYADPAQRLSLVEGIRPILPLIRNTPYGKRIQSKLQREQMEGLGGQFGGYHHPAQQALVNLAMANGLNPQIQQAPQSHGLVQRGLHHAASMSELYNGPSPMGYPLGQPGLPPQRQQQQLLHGQQLSAPGLDQYGSHLQTSPSGSLLGGPQGAGGYGPANGYSMNHGYGAPGGNLGLPAAEPVYAQHGGYNYM</sequence>
<dbReference type="FunFam" id="1.25.10.10:FF:000237">
    <property type="entry name" value="Pumilio homolog 9"/>
    <property type="match status" value="1"/>
</dbReference>
<dbReference type="Proteomes" id="UP000030653">
    <property type="component" value="Unassembled WGS sequence"/>
</dbReference>
<protein>
    <submittedName>
        <fullName evidence="5">ARM repeat-containing protein</fullName>
    </submittedName>
</protein>
<keyword evidence="6" id="KW-1185">Reference proteome</keyword>
<dbReference type="AlphaFoldDB" id="M5G527"/>
<dbReference type="PROSITE" id="PS50303">
    <property type="entry name" value="PUM_HD"/>
    <property type="match status" value="1"/>
</dbReference>
<feature type="repeat" description="Pumilio" evidence="2">
    <location>
        <begin position="71"/>
        <end position="106"/>
    </location>
</feature>
<dbReference type="GeneID" id="63690440"/>
<reference evidence="5 6" key="1">
    <citation type="journal article" date="2012" name="Science">
        <title>The Paleozoic origin of enzymatic lignin decomposition reconstructed from 31 fungal genomes.</title>
        <authorList>
            <person name="Floudas D."/>
            <person name="Binder M."/>
            <person name="Riley R."/>
            <person name="Barry K."/>
            <person name="Blanchette R.A."/>
            <person name="Henrissat B."/>
            <person name="Martinez A.T."/>
            <person name="Otillar R."/>
            <person name="Spatafora J.W."/>
            <person name="Yadav J.S."/>
            <person name="Aerts A."/>
            <person name="Benoit I."/>
            <person name="Boyd A."/>
            <person name="Carlson A."/>
            <person name="Copeland A."/>
            <person name="Coutinho P.M."/>
            <person name="de Vries R.P."/>
            <person name="Ferreira P."/>
            <person name="Findley K."/>
            <person name="Foster B."/>
            <person name="Gaskell J."/>
            <person name="Glotzer D."/>
            <person name="Gorecki P."/>
            <person name="Heitman J."/>
            <person name="Hesse C."/>
            <person name="Hori C."/>
            <person name="Igarashi K."/>
            <person name="Jurgens J.A."/>
            <person name="Kallen N."/>
            <person name="Kersten P."/>
            <person name="Kohler A."/>
            <person name="Kuees U."/>
            <person name="Kumar T.K.A."/>
            <person name="Kuo A."/>
            <person name="LaButti K."/>
            <person name="Larrondo L.F."/>
            <person name="Lindquist E."/>
            <person name="Ling A."/>
            <person name="Lombard V."/>
            <person name="Lucas S."/>
            <person name="Lundell T."/>
            <person name="Martin R."/>
            <person name="McLaughlin D.J."/>
            <person name="Morgenstern I."/>
            <person name="Morin E."/>
            <person name="Murat C."/>
            <person name="Nagy L.G."/>
            <person name="Nolan M."/>
            <person name="Ohm R.A."/>
            <person name="Patyshakuliyeva A."/>
            <person name="Rokas A."/>
            <person name="Ruiz-Duenas F.J."/>
            <person name="Sabat G."/>
            <person name="Salamov A."/>
            <person name="Samejima M."/>
            <person name="Schmutz J."/>
            <person name="Slot J.C."/>
            <person name="St John F."/>
            <person name="Stenlid J."/>
            <person name="Sun H."/>
            <person name="Sun S."/>
            <person name="Syed K."/>
            <person name="Tsang A."/>
            <person name="Wiebenga A."/>
            <person name="Young D."/>
            <person name="Pisabarro A."/>
            <person name="Eastwood D.C."/>
            <person name="Martin F."/>
            <person name="Cullen D."/>
            <person name="Grigoriev I.V."/>
            <person name="Hibbett D.S."/>
        </authorList>
    </citation>
    <scope>NUCLEOTIDE SEQUENCE [LARGE SCALE GENOMIC DNA]</scope>
    <source>
        <strain evidence="5 6">DJM-731 SS1</strain>
    </source>
</reference>
<dbReference type="Pfam" id="PF00806">
    <property type="entry name" value="PUF"/>
    <property type="match status" value="8"/>
</dbReference>
<dbReference type="PANTHER" id="PTHR12537:SF13">
    <property type="entry name" value="PUMILIO HOMOLOGY DOMAIN FAMILY MEMBER 4"/>
    <property type="match status" value="1"/>
</dbReference>
<feature type="repeat" description="Pumilio" evidence="2">
    <location>
        <begin position="35"/>
        <end position="70"/>
    </location>
</feature>
<dbReference type="GO" id="GO:0003729">
    <property type="term" value="F:mRNA binding"/>
    <property type="evidence" value="ECO:0007669"/>
    <property type="project" value="TreeGrafter"/>
</dbReference>
<evidence type="ECO:0000256" key="2">
    <source>
        <dbReference type="PROSITE-ProRule" id="PRU00317"/>
    </source>
</evidence>
<dbReference type="PROSITE" id="PS50302">
    <property type="entry name" value="PUM"/>
    <property type="match status" value="8"/>
</dbReference>
<dbReference type="EMBL" id="JH795871">
    <property type="protein sequence ID" value="EJT98857.1"/>
    <property type="molecule type" value="Genomic_DNA"/>
</dbReference>
<dbReference type="SMART" id="SM00025">
    <property type="entry name" value="Pumilio"/>
    <property type="match status" value="8"/>
</dbReference>
<dbReference type="CDD" id="cd07920">
    <property type="entry name" value="Pumilio"/>
    <property type="match status" value="1"/>
</dbReference>
<proteinExistence type="predicted"/>
<dbReference type="HOGENOM" id="CLU_535497_0_0_1"/>
<evidence type="ECO:0000256" key="1">
    <source>
        <dbReference type="ARBA" id="ARBA00022737"/>
    </source>
</evidence>
<feature type="compositionally biased region" description="Low complexity" evidence="3">
    <location>
        <begin position="424"/>
        <end position="447"/>
    </location>
</feature>
<feature type="repeat" description="Pumilio" evidence="2">
    <location>
        <begin position="226"/>
        <end position="261"/>
    </location>
</feature>
<organism evidence="5 6">
    <name type="scientific">Dacryopinax primogenitus (strain DJM 731)</name>
    <name type="common">Brown rot fungus</name>
    <dbReference type="NCBI Taxonomy" id="1858805"/>
    <lineage>
        <taxon>Eukaryota</taxon>
        <taxon>Fungi</taxon>
        <taxon>Dikarya</taxon>
        <taxon>Basidiomycota</taxon>
        <taxon>Agaricomycotina</taxon>
        <taxon>Dacrymycetes</taxon>
        <taxon>Dacrymycetales</taxon>
        <taxon>Dacrymycetaceae</taxon>
        <taxon>Dacryopinax</taxon>
    </lineage>
</organism>
<evidence type="ECO:0000256" key="3">
    <source>
        <dbReference type="SAM" id="MobiDB-lite"/>
    </source>
</evidence>
<gene>
    <name evidence="5" type="ORF">DACRYDRAFT_56502</name>
</gene>
<dbReference type="InterPro" id="IPR011989">
    <property type="entry name" value="ARM-like"/>
</dbReference>
<accession>M5G527</accession>
<keyword evidence="1" id="KW-0677">Repeat</keyword>
<evidence type="ECO:0000259" key="4">
    <source>
        <dbReference type="PROSITE" id="PS50303"/>
    </source>
</evidence>
<dbReference type="STRING" id="1858805.M5G527"/>
<dbReference type="InterPro" id="IPR001313">
    <property type="entry name" value="Pumilio_RNA-bd_rpt"/>
</dbReference>
<evidence type="ECO:0000313" key="6">
    <source>
        <dbReference type="Proteomes" id="UP000030653"/>
    </source>
</evidence>
<dbReference type="InterPro" id="IPR033712">
    <property type="entry name" value="Pumilio_RNA-bd"/>
</dbReference>
<feature type="domain" description="PUM-HD" evidence="4">
    <location>
        <begin position="14"/>
        <end position="361"/>
    </location>
</feature>
<evidence type="ECO:0000313" key="5">
    <source>
        <dbReference type="EMBL" id="EJT98857.1"/>
    </source>
</evidence>
<feature type="repeat" description="Pumilio" evidence="2">
    <location>
        <begin position="190"/>
        <end position="225"/>
    </location>
</feature>
<dbReference type="PANTHER" id="PTHR12537">
    <property type="entry name" value="RNA BINDING PROTEIN PUMILIO-RELATED"/>
    <property type="match status" value="1"/>
</dbReference>
<feature type="repeat" description="Pumilio" evidence="2">
    <location>
        <begin position="262"/>
        <end position="297"/>
    </location>
</feature>
<name>M5G527_DACPD</name>
<dbReference type="GO" id="GO:0010608">
    <property type="term" value="P:post-transcriptional regulation of gene expression"/>
    <property type="evidence" value="ECO:0007669"/>
    <property type="project" value="TreeGrafter"/>
</dbReference>
<dbReference type="InterPro" id="IPR033133">
    <property type="entry name" value="PUM-HD"/>
</dbReference>
<feature type="region of interest" description="Disordered" evidence="3">
    <location>
        <begin position="1"/>
        <end position="20"/>
    </location>
</feature>
<feature type="region of interest" description="Disordered" evidence="3">
    <location>
        <begin position="414"/>
        <end position="473"/>
    </location>
</feature>
<dbReference type="RefSeq" id="XP_040625755.1">
    <property type="nucleotide sequence ID" value="XM_040775378.1"/>
</dbReference>
<feature type="repeat" description="Pumilio" evidence="2">
    <location>
        <begin position="154"/>
        <end position="189"/>
    </location>
</feature>